<proteinExistence type="predicted"/>
<name>A0AA91EEY7_9GAMM</name>
<dbReference type="Gene3D" id="3.40.50.2000">
    <property type="entry name" value="Glycogen Phosphorylase B"/>
    <property type="match status" value="1"/>
</dbReference>
<accession>A0AA91EEY7</accession>
<comment type="caution">
    <text evidence="1">The sequence shown here is derived from an EMBL/GenBank/DDBJ whole genome shotgun (WGS) entry which is preliminary data.</text>
</comment>
<dbReference type="AlphaFoldDB" id="A0AA91EEY7"/>
<evidence type="ECO:0000313" key="2">
    <source>
        <dbReference type="Proteomes" id="UP000078431"/>
    </source>
</evidence>
<gene>
    <name evidence="1" type="ORF">M993_03325</name>
</gene>
<keyword evidence="2" id="KW-1185">Reference proteome</keyword>
<protein>
    <submittedName>
        <fullName evidence="1">Group 1 family glycosyltransferase</fullName>
    </submittedName>
</protein>
<evidence type="ECO:0000313" key="1">
    <source>
        <dbReference type="EMBL" id="OAT57950.1"/>
    </source>
</evidence>
<organism evidence="1 2">
    <name type="scientific">Obesumbacterium proteus ATCC 12841</name>
    <dbReference type="NCBI Taxonomy" id="1354268"/>
    <lineage>
        <taxon>Bacteria</taxon>
        <taxon>Pseudomonadati</taxon>
        <taxon>Pseudomonadota</taxon>
        <taxon>Gammaproteobacteria</taxon>
        <taxon>Enterobacterales</taxon>
        <taxon>Hafniaceae</taxon>
        <taxon>Obesumbacterium</taxon>
    </lineage>
</organism>
<reference evidence="1 2" key="1">
    <citation type="submission" date="2016-04" db="EMBL/GenBank/DDBJ databases">
        <title>ATOL: Assembling a taxonomically balanced genome-scale reconstruction of the evolutionary history of the Enterobacteriaceae.</title>
        <authorList>
            <person name="Plunkett G.III."/>
            <person name="Neeno-Eckwall E.C."/>
            <person name="Glasner J.D."/>
            <person name="Perna N.T."/>
        </authorList>
    </citation>
    <scope>NUCLEOTIDE SEQUENCE [LARGE SCALE GENOMIC DNA]</scope>
    <source>
        <strain evidence="1 2">ATCC 12841</strain>
    </source>
</reference>
<sequence length="118" mass="13338">MKLALIIDDYLPSSTRVGAKMFHELALELRDYGHEITVITPDFKQKERLVTTELDGIKIWRFRSGPIKNVGRIRRALNETLLSYNSWKAIKGYTEPTSFDGVVYYSPSIFGGGGLLKG</sequence>
<dbReference type="SUPFAM" id="SSF53756">
    <property type="entry name" value="UDP-Glycosyltransferase/glycogen phosphorylase"/>
    <property type="match status" value="1"/>
</dbReference>
<dbReference type="EMBL" id="LXEX01000052">
    <property type="protein sequence ID" value="OAT57950.1"/>
    <property type="molecule type" value="Genomic_DNA"/>
</dbReference>
<dbReference type="Proteomes" id="UP000078431">
    <property type="component" value="Unassembled WGS sequence"/>
</dbReference>